<evidence type="ECO:0000313" key="2">
    <source>
        <dbReference type="EMBL" id="JAC93284.1"/>
    </source>
</evidence>
<dbReference type="AlphaFoldDB" id="A0A090XAW1"/>
<evidence type="ECO:0000256" key="1">
    <source>
        <dbReference type="SAM" id="SignalP"/>
    </source>
</evidence>
<protein>
    <submittedName>
        <fullName evidence="2">Putative secreted protein</fullName>
    </submittedName>
</protein>
<name>A0A090XAW1_IXORI</name>
<accession>A0A090XAW1</accession>
<reference evidence="2" key="1">
    <citation type="journal article" date="2015" name="PLoS Negl. Trop. Dis.">
        <title>Deep Sequencing Analysis of the Ixodes ricinus Haemocytome.</title>
        <authorList>
            <person name="Kotsyfakis M."/>
            <person name="Kopacek P."/>
            <person name="Franta Z."/>
            <person name="Pedra J.H."/>
            <person name="Ribeiro J.M."/>
        </authorList>
    </citation>
    <scope>NUCLEOTIDE SEQUENCE</scope>
</reference>
<keyword evidence="1" id="KW-0732">Signal</keyword>
<proteinExistence type="evidence at transcript level"/>
<feature type="signal peptide" evidence="1">
    <location>
        <begin position="1"/>
        <end position="24"/>
    </location>
</feature>
<organism evidence="2">
    <name type="scientific">Ixodes ricinus</name>
    <name type="common">Common tick</name>
    <name type="synonym">Acarus ricinus</name>
    <dbReference type="NCBI Taxonomy" id="34613"/>
    <lineage>
        <taxon>Eukaryota</taxon>
        <taxon>Metazoa</taxon>
        <taxon>Ecdysozoa</taxon>
        <taxon>Arthropoda</taxon>
        <taxon>Chelicerata</taxon>
        <taxon>Arachnida</taxon>
        <taxon>Acari</taxon>
        <taxon>Parasitiformes</taxon>
        <taxon>Ixodida</taxon>
        <taxon>Ixodoidea</taxon>
        <taxon>Ixodidae</taxon>
        <taxon>Ixodinae</taxon>
        <taxon>Ixodes</taxon>
    </lineage>
</organism>
<dbReference type="EMBL" id="GBIH01001426">
    <property type="protein sequence ID" value="JAC93284.1"/>
    <property type="molecule type" value="mRNA"/>
</dbReference>
<sequence length="238" mass="26515">MFLKPVTPLLCTTVILAVLQLTSAGNVAVRIVRETAPYGIFGSNFQLNPRDQVLVAKSKPGKTLPVPSHLKRLLGKLLQTFQLQTTVTPSALLKTSRKLKTLIAGMHTRGYWACGKVGQLTNGTFASMIYAEGVLLRSQQAFGSSNINMRKPQFSPQCQRAGNDVKISPQQLQTPLVCSDDALLVYPRLNATLRQRWNDVESQRFNDEAHAKGLTRKELEQHLPRGWSFSGYRKKSRP</sequence>
<feature type="chain" id="PRO_5001868334" evidence="1">
    <location>
        <begin position="25"/>
        <end position="238"/>
    </location>
</feature>